<organism evidence="2 3">
    <name type="scientific">Alligator mississippiensis</name>
    <name type="common">American alligator</name>
    <dbReference type="NCBI Taxonomy" id="8496"/>
    <lineage>
        <taxon>Eukaryota</taxon>
        <taxon>Metazoa</taxon>
        <taxon>Chordata</taxon>
        <taxon>Craniata</taxon>
        <taxon>Vertebrata</taxon>
        <taxon>Euteleostomi</taxon>
        <taxon>Archelosauria</taxon>
        <taxon>Archosauria</taxon>
        <taxon>Crocodylia</taxon>
        <taxon>Alligatoridae</taxon>
        <taxon>Alligatorinae</taxon>
        <taxon>Alligator</taxon>
    </lineage>
</organism>
<comment type="caution">
    <text evidence="2">The sequence shown here is derived from an EMBL/GenBank/DDBJ whole genome shotgun (WGS) entry which is preliminary data.</text>
</comment>
<dbReference type="Proteomes" id="UP000050525">
    <property type="component" value="Unassembled WGS sequence"/>
</dbReference>
<gene>
    <name evidence="2" type="ORF">Y1Q_0013838</name>
</gene>
<evidence type="ECO:0000256" key="1">
    <source>
        <dbReference type="SAM" id="MobiDB-lite"/>
    </source>
</evidence>
<name>A0A151NG48_ALLMI</name>
<dbReference type="EMBL" id="AKHW03003146">
    <property type="protein sequence ID" value="KYO35629.1"/>
    <property type="molecule type" value="Genomic_DNA"/>
</dbReference>
<accession>A0A151NG48</accession>
<feature type="compositionally biased region" description="Low complexity" evidence="1">
    <location>
        <begin position="1"/>
        <end position="12"/>
    </location>
</feature>
<feature type="compositionally biased region" description="Pro residues" evidence="1">
    <location>
        <begin position="25"/>
        <end position="36"/>
    </location>
</feature>
<sequence>MSSTTSSTSRSCWRSRRSARRRPPSPRCWPSRPPSCAPKTRGVCATDASLRVRLQVWDHNTWREEGESRL</sequence>
<evidence type="ECO:0000313" key="3">
    <source>
        <dbReference type="Proteomes" id="UP000050525"/>
    </source>
</evidence>
<evidence type="ECO:0000313" key="2">
    <source>
        <dbReference type="EMBL" id="KYO35629.1"/>
    </source>
</evidence>
<protein>
    <submittedName>
        <fullName evidence="2">Uncharacterized protein</fullName>
    </submittedName>
</protein>
<feature type="compositionally biased region" description="Basic residues" evidence="1">
    <location>
        <begin position="13"/>
        <end position="24"/>
    </location>
</feature>
<reference evidence="2 3" key="1">
    <citation type="journal article" date="2012" name="Genome Biol.">
        <title>Sequencing three crocodilian genomes to illuminate the evolution of archosaurs and amniotes.</title>
        <authorList>
            <person name="St John J.A."/>
            <person name="Braun E.L."/>
            <person name="Isberg S.R."/>
            <person name="Miles L.G."/>
            <person name="Chong A.Y."/>
            <person name="Gongora J."/>
            <person name="Dalzell P."/>
            <person name="Moran C."/>
            <person name="Bed'hom B."/>
            <person name="Abzhanov A."/>
            <person name="Burgess S.C."/>
            <person name="Cooksey A.M."/>
            <person name="Castoe T.A."/>
            <person name="Crawford N.G."/>
            <person name="Densmore L.D."/>
            <person name="Drew J.C."/>
            <person name="Edwards S.V."/>
            <person name="Faircloth B.C."/>
            <person name="Fujita M.K."/>
            <person name="Greenwold M.J."/>
            <person name="Hoffmann F.G."/>
            <person name="Howard J.M."/>
            <person name="Iguchi T."/>
            <person name="Janes D.E."/>
            <person name="Khan S.Y."/>
            <person name="Kohno S."/>
            <person name="de Koning A.J."/>
            <person name="Lance S.L."/>
            <person name="McCarthy F.M."/>
            <person name="McCormack J.E."/>
            <person name="Merchant M.E."/>
            <person name="Peterson D.G."/>
            <person name="Pollock D.D."/>
            <person name="Pourmand N."/>
            <person name="Raney B.J."/>
            <person name="Roessler K.A."/>
            <person name="Sanford J.R."/>
            <person name="Sawyer R.H."/>
            <person name="Schmidt C.J."/>
            <person name="Triplett E.W."/>
            <person name="Tuberville T.D."/>
            <person name="Venegas-Anaya M."/>
            <person name="Howard J.T."/>
            <person name="Jarvis E.D."/>
            <person name="Guillette L.J.Jr."/>
            <person name="Glenn T.C."/>
            <person name="Green R.E."/>
            <person name="Ray D.A."/>
        </authorList>
    </citation>
    <scope>NUCLEOTIDE SEQUENCE [LARGE SCALE GENOMIC DNA]</scope>
    <source>
        <strain evidence="2">KSC_2009_1</strain>
    </source>
</reference>
<feature type="region of interest" description="Disordered" evidence="1">
    <location>
        <begin position="1"/>
        <end position="42"/>
    </location>
</feature>
<proteinExistence type="predicted"/>
<keyword evidence="3" id="KW-1185">Reference proteome</keyword>
<dbReference type="AlphaFoldDB" id="A0A151NG48"/>